<comment type="caution">
    <text evidence="5">The sequence shown here is derived from an EMBL/GenBank/DDBJ whole genome shotgun (WGS) entry which is preliminary data.</text>
</comment>
<dbReference type="InterPro" id="IPR001789">
    <property type="entry name" value="Sig_transdc_resp-reg_receiver"/>
</dbReference>
<dbReference type="PANTHER" id="PTHR44591">
    <property type="entry name" value="STRESS RESPONSE REGULATOR PROTEIN 1"/>
    <property type="match status" value="1"/>
</dbReference>
<dbReference type="Proteomes" id="UP001165292">
    <property type="component" value="Unassembled WGS sequence"/>
</dbReference>
<dbReference type="EMBL" id="JAMYBS010000002">
    <property type="protein sequence ID" value="MCO7543501.1"/>
    <property type="molecule type" value="Genomic_DNA"/>
</dbReference>
<dbReference type="PANTHER" id="PTHR44591:SF3">
    <property type="entry name" value="RESPONSE REGULATORY DOMAIN-CONTAINING PROTEIN"/>
    <property type="match status" value="1"/>
</dbReference>
<dbReference type="PROSITE" id="PS50110">
    <property type="entry name" value="RESPONSE_REGULATORY"/>
    <property type="match status" value="1"/>
</dbReference>
<sequence length="400" mass="43617">MPLLSQVSFVLIAYSEPWRADQLCQLVNELRPGMRVASFSDGRSALAACRRQVPSLLILDGELEGLDGIALLRELRQHGPTQRLPCVLISERTDAISVRAVLPLAPAAYLGKPYDLDNIRQRLDKLLPRSAGGIGRARQVDASLDSFLERMRLNNRGAPLSEAAHAAIESLLAGQSDLAEEHAALVCDPQVTARVISFVNSHGPQQDQPSQTLEQALLRLGNKRSQELLGQLASQRNARLADPRLAAQAVKLTNQALYGAELAAWLARRLQLDARLCYTAGLLQNIGELALLRTLQDWLDGGGELDEAELQRHLAERAAGYGSALRARWRLPLGLRQLIGAYYALGAGALSREALVLNLVRLLMELPPETPPAHLAESRPARLLRLDPALLGQAPLAAER</sequence>
<dbReference type="RefSeq" id="WP_253162162.1">
    <property type="nucleotide sequence ID" value="NZ_DAMAWZ010000023.1"/>
</dbReference>
<evidence type="ECO:0000259" key="4">
    <source>
        <dbReference type="PROSITE" id="PS51833"/>
    </source>
</evidence>
<dbReference type="Gene3D" id="3.40.50.2300">
    <property type="match status" value="1"/>
</dbReference>
<dbReference type="Gene3D" id="1.10.3210.10">
    <property type="entry name" value="Hypothetical protein af1432"/>
    <property type="match status" value="1"/>
</dbReference>
<dbReference type="Pfam" id="PF08668">
    <property type="entry name" value="HDOD"/>
    <property type="match status" value="1"/>
</dbReference>
<dbReference type="GO" id="GO:0000160">
    <property type="term" value="P:phosphorelay signal transduction system"/>
    <property type="evidence" value="ECO:0007669"/>
    <property type="project" value="InterPro"/>
</dbReference>
<gene>
    <name evidence="5" type="ORF">NJF43_01890</name>
</gene>
<dbReference type="InterPro" id="IPR050595">
    <property type="entry name" value="Bact_response_regulator"/>
</dbReference>
<feature type="domain" description="Response regulatory" evidence="3">
    <location>
        <begin position="9"/>
        <end position="127"/>
    </location>
</feature>
<keyword evidence="1 2" id="KW-0597">Phosphoprotein</keyword>
<evidence type="ECO:0000313" key="5">
    <source>
        <dbReference type="EMBL" id="MCO7543501.1"/>
    </source>
</evidence>
<evidence type="ECO:0000259" key="3">
    <source>
        <dbReference type="PROSITE" id="PS50110"/>
    </source>
</evidence>
<proteinExistence type="predicted"/>
<dbReference type="SUPFAM" id="SSF52172">
    <property type="entry name" value="CheY-like"/>
    <property type="match status" value="1"/>
</dbReference>
<evidence type="ECO:0000313" key="6">
    <source>
        <dbReference type="Proteomes" id="UP001165292"/>
    </source>
</evidence>
<dbReference type="CDD" id="cd00156">
    <property type="entry name" value="REC"/>
    <property type="match status" value="1"/>
</dbReference>
<reference evidence="5" key="1">
    <citation type="submission" date="2022-06" db="EMBL/GenBank/DDBJ databases">
        <title>Detection of beta-lactamases in bacteria of animal origin.</title>
        <authorList>
            <person name="Mlynarcik P."/>
            <person name="Zdarska V."/>
            <person name="Chudobova H."/>
            <person name="Prochazkova P."/>
            <person name="Hricova K."/>
            <person name="Mezerova K."/>
            <person name="Bardon J."/>
            <person name="Dolejska M."/>
            <person name="Sukkar I."/>
            <person name="Kolar M."/>
        </authorList>
    </citation>
    <scope>NUCLEOTIDE SEQUENCE</scope>
    <source>
        <strain evidence="5">S 300-3</strain>
    </source>
</reference>
<dbReference type="AlphaFoldDB" id="A0AA41WDG9"/>
<dbReference type="Pfam" id="PF00072">
    <property type="entry name" value="Response_reg"/>
    <property type="match status" value="1"/>
</dbReference>
<feature type="domain" description="HDOD" evidence="4">
    <location>
        <begin position="157"/>
        <end position="345"/>
    </location>
</feature>
<organism evidence="5 6">
    <name type="scientific">Stutzerimonas nitrititolerans</name>
    <dbReference type="NCBI Taxonomy" id="2482751"/>
    <lineage>
        <taxon>Bacteria</taxon>
        <taxon>Pseudomonadati</taxon>
        <taxon>Pseudomonadota</taxon>
        <taxon>Gammaproteobacteria</taxon>
        <taxon>Pseudomonadales</taxon>
        <taxon>Pseudomonadaceae</taxon>
        <taxon>Stutzerimonas</taxon>
    </lineage>
</organism>
<dbReference type="PROSITE" id="PS51833">
    <property type="entry name" value="HDOD"/>
    <property type="match status" value="1"/>
</dbReference>
<dbReference type="InterPro" id="IPR013976">
    <property type="entry name" value="HDOD"/>
</dbReference>
<dbReference type="SUPFAM" id="SSF109604">
    <property type="entry name" value="HD-domain/PDEase-like"/>
    <property type="match status" value="1"/>
</dbReference>
<dbReference type="InterPro" id="IPR011006">
    <property type="entry name" value="CheY-like_superfamily"/>
</dbReference>
<evidence type="ECO:0000256" key="2">
    <source>
        <dbReference type="PROSITE-ProRule" id="PRU00169"/>
    </source>
</evidence>
<protein>
    <submittedName>
        <fullName evidence="5">HDOD domain-containing protein</fullName>
    </submittedName>
</protein>
<dbReference type="SMART" id="SM00448">
    <property type="entry name" value="REC"/>
    <property type="match status" value="1"/>
</dbReference>
<evidence type="ECO:0000256" key="1">
    <source>
        <dbReference type="ARBA" id="ARBA00022553"/>
    </source>
</evidence>
<accession>A0AA41WDG9</accession>
<feature type="modified residue" description="4-aspartylphosphate" evidence="2">
    <location>
        <position position="60"/>
    </location>
</feature>
<name>A0AA41WDG9_9GAMM</name>